<dbReference type="AlphaFoldDB" id="B6SQW2"/>
<reference evidence="1" key="1">
    <citation type="journal article" date="2009" name="Plant Mol. Biol.">
        <title>Insights into corn genes derived from large-scale cDNA sequencing.</title>
        <authorList>
            <person name="Alexandrov N.N."/>
            <person name="Brover V.V."/>
            <person name="Freidin S."/>
            <person name="Troukhan M.E."/>
            <person name="Tatarinova T.V."/>
            <person name="Zhang H."/>
            <person name="Swaller T.J."/>
            <person name="Lu Y.P."/>
            <person name="Bouck J."/>
            <person name="Flavell R.B."/>
            <person name="Feldmann K.A."/>
        </authorList>
    </citation>
    <scope>NUCLEOTIDE SEQUENCE</scope>
</reference>
<sequence length="95" mass="11708">MALQSNLLSLQLITRNYASFRQRLPVFVELYDWWKRLRNRCCKESKKIFDGLLISFWWNIWLERNNRIFHRLQRSAIQVMQLVKDQIVSFSVCNW</sequence>
<evidence type="ECO:0000313" key="1">
    <source>
        <dbReference type="EMBL" id="ACG27245.1"/>
    </source>
</evidence>
<dbReference type="EMBL" id="EU955127">
    <property type="protein sequence ID" value="ACG27245.1"/>
    <property type="molecule type" value="mRNA"/>
</dbReference>
<proteinExistence type="evidence at transcript level"/>
<organism evidence="1">
    <name type="scientific">Zea mays</name>
    <name type="common">Maize</name>
    <dbReference type="NCBI Taxonomy" id="4577"/>
    <lineage>
        <taxon>Eukaryota</taxon>
        <taxon>Viridiplantae</taxon>
        <taxon>Streptophyta</taxon>
        <taxon>Embryophyta</taxon>
        <taxon>Tracheophyta</taxon>
        <taxon>Spermatophyta</taxon>
        <taxon>Magnoliopsida</taxon>
        <taxon>Liliopsida</taxon>
        <taxon>Poales</taxon>
        <taxon>Poaceae</taxon>
        <taxon>PACMAD clade</taxon>
        <taxon>Panicoideae</taxon>
        <taxon>Andropogonodae</taxon>
        <taxon>Andropogoneae</taxon>
        <taxon>Tripsacinae</taxon>
        <taxon>Zea</taxon>
    </lineage>
</organism>
<accession>B6SQW2</accession>
<name>B6SQW2_MAIZE</name>
<protein>
    <submittedName>
        <fullName evidence="1">Uncharacterized protein</fullName>
    </submittedName>
</protein>